<keyword evidence="2" id="KW-1133">Transmembrane helix</keyword>
<dbReference type="EMBL" id="KI660345">
    <property type="protein sequence ID" value="ETN74631.1"/>
    <property type="molecule type" value="Genomic_DNA"/>
</dbReference>
<feature type="region of interest" description="Disordered" evidence="1">
    <location>
        <begin position="77"/>
        <end position="200"/>
    </location>
</feature>
<dbReference type="AlphaFoldDB" id="W2T041"/>
<dbReference type="Proteomes" id="UP000053676">
    <property type="component" value="Unassembled WGS sequence"/>
</dbReference>
<keyword evidence="2" id="KW-0812">Transmembrane</keyword>
<protein>
    <submittedName>
        <fullName evidence="3">Uncharacterized protein</fullName>
    </submittedName>
</protein>
<feature type="transmembrane region" description="Helical" evidence="2">
    <location>
        <begin position="44"/>
        <end position="67"/>
    </location>
</feature>
<feature type="compositionally biased region" description="Low complexity" evidence="1">
    <location>
        <begin position="91"/>
        <end position="102"/>
    </location>
</feature>
<reference evidence="4" key="1">
    <citation type="journal article" date="2014" name="Nat. Genet.">
        <title>Genome of the human hookworm Necator americanus.</title>
        <authorList>
            <person name="Tang Y.T."/>
            <person name="Gao X."/>
            <person name="Rosa B.A."/>
            <person name="Abubucker S."/>
            <person name="Hallsworth-Pepin K."/>
            <person name="Martin J."/>
            <person name="Tyagi R."/>
            <person name="Heizer E."/>
            <person name="Zhang X."/>
            <person name="Bhonagiri-Palsikar V."/>
            <person name="Minx P."/>
            <person name="Warren W.C."/>
            <person name="Wang Q."/>
            <person name="Zhan B."/>
            <person name="Hotez P.J."/>
            <person name="Sternberg P.W."/>
            <person name="Dougall A."/>
            <person name="Gaze S.T."/>
            <person name="Mulvenna J."/>
            <person name="Sotillo J."/>
            <person name="Ranganathan S."/>
            <person name="Rabelo E.M."/>
            <person name="Wilson R.K."/>
            <person name="Felgner P.L."/>
            <person name="Bethony J."/>
            <person name="Hawdon J.M."/>
            <person name="Gasser R.B."/>
            <person name="Loukas A."/>
            <person name="Mitreva M."/>
        </authorList>
    </citation>
    <scope>NUCLEOTIDE SEQUENCE [LARGE SCALE GENOMIC DNA]</scope>
</reference>
<gene>
    <name evidence="3" type="ORF">NECAME_12841</name>
</gene>
<name>W2T041_NECAM</name>
<keyword evidence="4" id="KW-1185">Reference proteome</keyword>
<evidence type="ECO:0000256" key="2">
    <source>
        <dbReference type="SAM" id="Phobius"/>
    </source>
</evidence>
<accession>W2T041</accession>
<evidence type="ECO:0000313" key="4">
    <source>
        <dbReference type="Proteomes" id="UP000053676"/>
    </source>
</evidence>
<proteinExistence type="predicted"/>
<sequence length="200" mass="22376">MTMFPLWIMGDIRSINHGMKATSSRSVPVFYTSSGRAVMESRPLIFPFTINTVTSILLHAISVSIVLKSITKCCKQKTRSASGVDRTSAISRSRPSQSLKSSAKVKSEAPTPRNRSENSADPPKDNTPKPTLKEDQTQYQTQEKSVKFLPYPEERSDEDDTLEKVNSLKMEQSDATLKKRSLRKKIQGDSKIMTARLPPK</sequence>
<feature type="compositionally biased region" description="Basic and acidic residues" evidence="1">
    <location>
        <begin position="114"/>
        <end position="136"/>
    </location>
</feature>
<evidence type="ECO:0000256" key="1">
    <source>
        <dbReference type="SAM" id="MobiDB-lite"/>
    </source>
</evidence>
<keyword evidence="2" id="KW-0472">Membrane</keyword>
<evidence type="ECO:0000313" key="3">
    <source>
        <dbReference type="EMBL" id="ETN74631.1"/>
    </source>
</evidence>
<dbReference type="KEGG" id="nai:NECAME_12841"/>
<dbReference type="OrthoDB" id="5877342at2759"/>
<organism evidence="3 4">
    <name type="scientific">Necator americanus</name>
    <name type="common">Human hookworm</name>
    <dbReference type="NCBI Taxonomy" id="51031"/>
    <lineage>
        <taxon>Eukaryota</taxon>
        <taxon>Metazoa</taxon>
        <taxon>Ecdysozoa</taxon>
        <taxon>Nematoda</taxon>
        <taxon>Chromadorea</taxon>
        <taxon>Rhabditida</taxon>
        <taxon>Rhabditina</taxon>
        <taxon>Rhabditomorpha</taxon>
        <taxon>Strongyloidea</taxon>
        <taxon>Ancylostomatidae</taxon>
        <taxon>Bunostominae</taxon>
        <taxon>Necator</taxon>
    </lineage>
</organism>